<dbReference type="RefSeq" id="WP_155465680.1">
    <property type="nucleotide sequence ID" value="NZ_WNKY01000025.1"/>
</dbReference>
<sequence>MKISIYDPGRWSPELVFWPAEGEGEYGNMRQVFLRRCAELLAHLARWQQQEGNQCLLWRRLIELQRWRIDRMMAAAPALREVLADEEYLQDAWLDALLKVVGEVNCFQLPDTCPWTLGQALDQDFFPADYLPS</sequence>
<organism evidence="1 2">
    <name type="scientific">Duganella radicis</name>
    <dbReference type="NCBI Taxonomy" id="551988"/>
    <lineage>
        <taxon>Bacteria</taxon>
        <taxon>Pseudomonadati</taxon>
        <taxon>Pseudomonadota</taxon>
        <taxon>Betaproteobacteria</taxon>
        <taxon>Burkholderiales</taxon>
        <taxon>Oxalobacteraceae</taxon>
        <taxon>Telluria group</taxon>
        <taxon>Duganella</taxon>
    </lineage>
</organism>
<protein>
    <submittedName>
        <fullName evidence="1">DUF29 family protein</fullName>
    </submittedName>
</protein>
<dbReference type="Gene3D" id="1.20.1220.20">
    <property type="entry name" value="Uncharcterised protein PF01724"/>
    <property type="match status" value="1"/>
</dbReference>
<dbReference type="EMBL" id="WNKY01000025">
    <property type="protein sequence ID" value="MTV39879.1"/>
    <property type="molecule type" value="Genomic_DNA"/>
</dbReference>
<dbReference type="Proteomes" id="UP000475582">
    <property type="component" value="Unassembled WGS sequence"/>
</dbReference>
<name>A0A6L6PMD5_9BURK</name>
<evidence type="ECO:0000313" key="1">
    <source>
        <dbReference type="EMBL" id="MTV39879.1"/>
    </source>
</evidence>
<gene>
    <name evidence="1" type="ORF">GM676_20140</name>
</gene>
<keyword evidence="2" id="KW-1185">Reference proteome</keyword>
<evidence type="ECO:0000313" key="2">
    <source>
        <dbReference type="Proteomes" id="UP000475582"/>
    </source>
</evidence>
<proteinExistence type="predicted"/>
<dbReference type="PANTHER" id="PTHR34235">
    <property type="entry name" value="SLR1203 PROTEIN-RELATED"/>
    <property type="match status" value="1"/>
</dbReference>
<reference evidence="1 2" key="1">
    <citation type="submission" date="2019-11" db="EMBL/GenBank/DDBJ databases">
        <title>Type strains purchased from KCTC, JCM and DSMZ.</title>
        <authorList>
            <person name="Lu H."/>
        </authorList>
    </citation>
    <scope>NUCLEOTIDE SEQUENCE [LARGE SCALE GENOMIC DNA]</scope>
    <source>
        <strain evidence="1 2">KCTC 22382</strain>
    </source>
</reference>
<dbReference type="Pfam" id="PF01724">
    <property type="entry name" value="DUF29"/>
    <property type="match status" value="1"/>
</dbReference>
<dbReference type="AlphaFoldDB" id="A0A6L6PMD5"/>
<dbReference type="InterPro" id="IPR002636">
    <property type="entry name" value="DUF29"/>
</dbReference>
<dbReference type="OrthoDB" id="425753at2"/>
<comment type="caution">
    <text evidence="1">The sequence shown here is derived from an EMBL/GenBank/DDBJ whole genome shotgun (WGS) entry which is preliminary data.</text>
</comment>
<accession>A0A6L6PMD5</accession>